<name>A0ABN7A8R4_9HEMI</name>
<dbReference type="Proteomes" id="UP001307889">
    <property type="component" value="Chromosome 1"/>
</dbReference>
<gene>
    <name evidence="1" type="ORF">NTJ_01498</name>
</gene>
<reference evidence="1 2" key="1">
    <citation type="submission" date="2023-09" db="EMBL/GenBank/DDBJ databases">
        <title>Nesidiocoris tenuis whole genome shotgun sequence.</title>
        <authorList>
            <person name="Shibata T."/>
            <person name="Shimoda M."/>
            <person name="Kobayashi T."/>
            <person name="Uehara T."/>
        </authorList>
    </citation>
    <scope>NUCLEOTIDE SEQUENCE [LARGE SCALE GENOMIC DNA]</scope>
    <source>
        <strain evidence="1 2">Japan</strain>
    </source>
</reference>
<organism evidence="1 2">
    <name type="scientific">Nesidiocoris tenuis</name>
    <dbReference type="NCBI Taxonomy" id="355587"/>
    <lineage>
        <taxon>Eukaryota</taxon>
        <taxon>Metazoa</taxon>
        <taxon>Ecdysozoa</taxon>
        <taxon>Arthropoda</taxon>
        <taxon>Hexapoda</taxon>
        <taxon>Insecta</taxon>
        <taxon>Pterygota</taxon>
        <taxon>Neoptera</taxon>
        <taxon>Paraneoptera</taxon>
        <taxon>Hemiptera</taxon>
        <taxon>Heteroptera</taxon>
        <taxon>Panheteroptera</taxon>
        <taxon>Cimicomorpha</taxon>
        <taxon>Miridae</taxon>
        <taxon>Dicyphina</taxon>
        <taxon>Nesidiocoris</taxon>
    </lineage>
</organism>
<evidence type="ECO:0000313" key="2">
    <source>
        <dbReference type="Proteomes" id="UP001307889"/>
    </source>
</evidence>
<sequence>MNISSVVCISWYQNLHIDAGVIYRRTVVVRYSLLAKTLEGNLPKLSRRPSLETATIFAKLLFQQNPFSSAPMVTNVLVVLSVVTPNNVHTNKRL</sequence>
<dbReference type="EMBL" id="AP028909">
    <property type="protein sequence ID" value="BES88691.1"/>
    <property type="molecule type" value="Genomic_DNA"/>
</dbReference>
<accession>A0ABN7A8R4</accession>
<evidence type="ECO:0000313" key="1">
    <source>
        <dbReference type="EMBL" id="BES88691.1"/>
    </source>
</evidence>
<keyword evidence="2" id="KW-1185">Reference proteome</keyword>
<protein>
    <submittedName>
        <fullName evidence="1">Uncharacterized protein</fullName>
    </submittedName>
</protein>
<proteinExistence type="predicted"/>